<keyword evidence="3" id="KW-0238">DNA-binding</keyword>
<dbReference type="InterPro" id="IPR001387">
    <property type="entry name" value="Cro/C1-type_HTH"/>
</dbReference>
<keyword evidence="4" id="KW-1185">Reference proteome</keyword>
<evidence type="ECO:0000259" key="2">
    <source>
        <dbReference type="PROSITE" id="PS50943"/>
    </source>
</evidence>
<evidence type="ECO:0000313" key="3">
    <source>
        <dbReference type="EMBL" id="RMB87784.1"/>
    </source>
</evidence>
<gene>
    <name evidence="3" type="ORF">CTZ28_02195</name>
</gene>
<reference evidence="3 4" key="1">
    <citation type="submission" date="2017-11" db="EMBL/GenBank/DDBJ databases">
        <title>Draft genome of actinobacteria isolated from guarana (Paullinia cupana (Mart.) Ducke.</title>
        <authorList>
            <person name="Siqueira K.A."/>
            <person name="Liotti R.G."/>
            <person name="Mendes T.A.O."/>
            <person name="Soares M.A."/>
        </authorList>
    </citation>
    <scope>NUCLEOTIDE SEQUENCE [LARGE SCALE GENOMIC DNA]</scope>
    <source>
        <strain evidence="3 4">193</strain>
    </source>
</reference>
<protein>
    <submittedName>
        <fullName evidence="3">DNA-binding protein</fullName>
    </submittedName>
</protein>
<dbReference type="AlphaFoldDB" id="A0A3M0IG90"/>
<dbReference type="InterPro" id="IPR011990">
    <property type="entry name" value="TPR-like_helical_dom_sf"/>
</dbReference>
<dbReference type="Pfam" id="PF13560">
    <property type="entry name" value="HTH_31"/>
    <property type="match status" value="1"/>
</dbReference>
<dbReference type="OrthoDB" id="3428567at2"/>
<feature type="domain" description="HTH cro/C1-type" evidence="2">
    <location>
        <begin position="68"/>
        <end position="128"/>
    </location>
</feature>
<dbReference type="Gene3D" id="1.10.260.40">
    <property type="entry name" value="lambda repressor-like DNA-binding domains"/>
    <property type="match status" value="1"/>
</dbReference>
<dbReference type="Gene3D" id="1.25.40.10">
    <property type="entry name" value="Tetratricopeptide repeat domain"/>
    <property type="match status" value="1"/>
</dbReference>
<dbReference type="InterPro" id="IPR010982">
    <property type="entry name" value="Lambda_DNA-bd_dom_sf"/>
</dbReference>
<organism evidence="3 4">
    <name type="scientific">Streptomyces shenzhenensis</name>
    <dbReference type="NCBI Taxonomy" id="943815"/>
    <lineage>
        <taxon>Bacteria</taxon>
        <taxon>Bacillati</taxon>
        <taxon>Actinomycetota</taxon>
        <taxon>Actinomycetes</taxon>
        <taxon>Kitasatosporales</taxon>
        <taxon>Streptomycetaceae</taxon>
        <taxon>Streptomyces</taxon>
    </lineage>
</organism>
<dbReference type="Proteomes" id="UP000270471">
    <property type="component" value="Unassembled WGS sequence"/>
</dbReference>
<evidence type="ECO:0000313" key="4">
    <source>
        <dbReference type="Proteomes" id="UP000270471"/>
    </source>
</evidence>
<dbReference type="EMBL" id="PENI01000001">
    <property type="protein sequence ID" value="RMB87784.1"/>
    <property type="molecule type" value="Genomic_DNA"/>
</dbReference>
<dbReference type="SMART" id="SM00530">
    <property type="entry name" value="HTH_XRE"/>
    <property type="match status" value="1"/>
</dbReference>
<proteinExistence type="predicted"/>
<accession>A0A3M0IG90</accession>
<sequence length="431" mass="46251">MSVCSFRSAKPRGRSHGRRGAVRSGNRCSCSGGGAVQGARGGAGAGSVVAGRHCMNDQARRAQFGAHLAGLRKSAGLSQRSLALRLCVTAGIATLTRNEVSRWERGGRIPDAWLPPLAQVLGVPLDGLERGAARARGEAEQPGCPDREPDTYVQDAVGWLLAHDNRHGGDHVADAAVRVWEAERGRITGEDKQHLAQVAEIGEVAGWLLHDAARFREARATLAEAHTLARLAGDGPLEWFILDLIAMIDVHTGRAGEAMAITDEMLTGREVPGRVALMARVRRARSLAQAGDRTRALSALERATGGLQDSIQANDPAFTWWIDTTEVGLHTGETLLSLGDPRAALPHLRRSSAASRDGGRREFGNVLAELTALVQLRVWREAEAPLLRLEPILRAVTSSRTRVRLRSTLRAIDRDAPSWLADTAHEVAAAG</sequence>
<evidence type="ECO:0000256" key="1">
    <source>
        <dbReference type="SAM" id="MobiDB-lite"/>
    </source>
</evidence>
<feature type="region of interest" description="Disordered" evidence="1">
    <location>
        <begin position="1"/>
        <end position="24"/>
    </location>
</feature>
<comment type="caution">
    <text evidence="3">The sequence shown here is derived from an EMBL/GenBank/DDBJ whole genome shotgun (WGS) entry which is preliminary data.</text>
</comment>
<dbReference type="CDD" id="cd00093">
    <property type="entry name" value="HTH_XRE"/>
    <property type="match status" value="1"/>
</dbReference>
<dbReference type="SUPFAM" id="SSF48452">
    <property type="entry name" value="TPR-like"/>
    <property type="match status" value="1"/>
</dbReference>
<dbReference type="SUPFAM" id="SSF47413">
    <property type="entry name" value="lambda repressor-like DNA-binding domains"/>
    <property type="match status" value="1"/>
</dbReference>
<dbReference type="PROSITE" id="PS50943">
    <property type="entry name" value="HTH_CROC1"/>
    <property type="match status" value="1"/>
</dbReference>
<dbReference type="GO" id="GO:0003677">
    <property type="term" value="F:DNA binding"/>
    <property type="evidence" value="ECO:0007669"/>
    <property type="project" value="UniProtKB-KW"/>
</dbReference>
<feature type="compositionally biased region" description="Basic residues" evidence="1">
    <location>
        <begin position="9"/>
        <end position="21"/>
    </location>
</feature>
<name>A0A3M0IG90_9ACTN</name>